<gene>
    <name evidence="2" type="ORF">LWI28_012057</name>
</gene>
<evidence type="ECO:0000256" key="1">
    <source>
        <dbReference type="SAM" id="MobiDB-lite"/>
    </source>
</evidence>
<dbReference type="Proteomes" id="UP001064489">
    <property type="component" value="Chromosome 2"/>
</dbReference>
<feature type="compositionally biased region" description="Basic and acidic residues" evidence="1">
    <location>
        <begin position="38"/>
        <end position="51"/>
    </location>
</feature>
<evidence type="ECO:0000313" key="3">
    <source>
        <dbReference type="Proteomes" id="UP001064489"/>
    </source>
</evidence>
<dbReference type="EMBL" id="JAJSOW010000106">
    <property type="protein sequence ID" value="KAI9160848.1"/>
    <property type="molecule type" value="Genomic_DNA"/>
</dbReference>
<evidence type="ECO:0000313" key="2">
    <source>
        <dbReference type="EMBL" id="KAI9160848.1"/>
    </source>
</evidence>
<accession>A0AAD5IEF8</accession>
<proteinExistence type="predicted"/>
<sequence length="81" mass="9079">MSRYDSCSADPSSYRDRWSDSRFGGASGYGSSVRSSSSKRDYDVTEPPKKLDLDGLTPFKKNFYVESPSVAAMSEKEVEEY</sequence>
<protein>
    <submittedName>
        <fullName evidence="2">Uncharacterized protein</fullName>
    </submittedName>
</protein>
<reference evidence="2" key="2">
    <citation type="submission" date="2023-02" db="EMBL/GenBank/DDBJ databases">
        <authorList>
            <person name="Swenson N.G."/>
            <person name="Wegrzyn J.L."/>
            <person name="Mcevoy S.L."/>
        </authorList>
    </citation>
    <scope>NUCLEOTIDE SEQUENCE</scope>
    <source>
        <strain evidence="2">91603</strain>
        <tissue evidence="2">Leaf</tissue>
    </source>
</reference>
<reference evidence="2" key="1">
    <citation type="journal article" date="2022" name="Plant J.">
        <title>Strategies of tolerance reflected in two North American maple genomes.</title>
        <authorList>
            <person name="McEvoy S.L."/>
            <person name="Sezen U.U."/>
            <person name="Trouern-Trend A."/>
            <person name="McMahon S.M."/>
            <person name="Schaberg P.G."/>
            <person name="Yang J."/>
            <person name="Wegrzyn J.L."/>
            <person name="Swenson N.G."/>
        </authorList>
    </citation>
    <scope>NUCLEOTIDE SEQUENCE</scope>
    <source>
        <strain evidence="2">91603</strain>
    </source>
</reference>
<feature type="region of interest" description="Disordered" evidence="1">
    <location>
        <begin position="1"/>
        <end position="51"/>
    </location>
</feature>
<name>A0AAD5IEF8_ACENE</name>
<organism evidence="2 3">
    <name type="scientific">Acer negundo</name>
    <name type="common">Box elder</name>
    <dbReference type="NCBI Taxonomy" id="4023"/>
    <lineage>
        <taxon>Eukaryota</taxon>
        <taxon>Viridiplantae</taxon>
        <taxon>Streptophyta</taxon>
        <taxon>Embryophyta</taxon>
        <taxon>Tracheophyta</taxon>
        <taxon>Spermatophyta</taxon>
        <taxon>Magnoliopsida</taxon>
        <taxon>eudicotyledons</taxon>
        <taxon>Gunneridae</taxon>
        <taxon>Pentapetalae</taxon>
        <taxon>rosids</taxon>
        <taxon>malvids</taxon>
        <taxon>Sapindales</taxon>
        <taxon>Sapindaceae</taxon>
        <taxon>Hippocastanoideae</taxon>
        <taxon>Acereae</taxon>
        <taxon>Acer</taxon>
    </lineage>
</organism>
<keyword evidence="3" id="KW-1185">Reference proteome</keyword>
<dbReference type="AlphaFoldDB" id="A0AAD5IEF8"/>
<comment type="caution">
    <text evidence="2">The sequence shown here is derived from an EMBL/GenBank/DDBJ whole genome shotgun (WGS) entry which is preliminary data.</text>
</comment>